<dbReference type="Proteomes" id="UP000663872">
    <property type="component" value="Unassembled WGS sequence"/>
</dbReference>
<evidence type="ECO:0000313" key="2">
    <source>
        <dbReference type="Proteomes" id="UP000663872"/>
    </source>
</evidence>
<organism evidence="1 2">
    <name type="scientific">Rotaria socialis</name>
    <dbReference type="NCBI Taxonomy" id="392032"/>
    <lineage>
        <taxon>Eukaryota</taxon>
        <taxon>Metazoa</taxon>
        <taxon>Spiralia</taxon>
        <taxon>Gnathifera</taxon>
        <taxon>Rotifera</taxon>
        <taxon>Eurotatoria</taxon>
        <taxon>Bdelloidea</taxon>
        <taxon>Philodinida</taxon>
        <taxon>Philodinidae</taxon>
        <taxon>Rotaria</taxon>
    </lineage>
</organism>
<sequence>MHEQLPQELKLGLQALDSGDYAKAIEFVSSAKFVSGDIMDTIDEMEKKNYKVIINEYIIIKEYFVLIFCNRFFSFIIDINASNDDDNGTAADLNSNDGFSSDNDYNDDDEQDDTRNLITTTKQEFSGVKVFNTGQPHIEHSYFKATINDDIKYMHKQTACWLLAGEKSKMSTDRLLRVYNRLMKKVDCFFLCIIFFHLFSIK</sequence>
<proteinExistence type="predicted"/>
<dbReference type="EMBL" id="CAJNYT010001711">
    <property type="protein sequence ID" value="CAF3426157.1"/>
    <property type="molecule type" value="Genomic_DNA"/>
</dbReference>
<comment type="caution">
    <text evidence="1">The sequence shown here is derived from an EMBL/GenBank/DDBJ whole genome shotgun (WGS) entry which is preliminary data.</text>
</comment>
<protein>
    <submittedName>
        <fullName evidence="1">Uncharacterized protein</fullName>
    </submittedName>
</protein>
<accession>A0A818C4A2</accession>
<dbReference type="AlphaFoldDB" id="A0A818C4A2"/>
<gene>
    <name evidence="1" type="ORF">GRG538_LOCUS12225</name>
</gene>
<evidence type="ECO:0000313" key="1">
    <source>
        <dbReference type="EMBL" id="CAF3426157.1"/>
    </source>
</evidence>
<reference evidence="1" key="1">
    <citation type="submission" date="2021-02" db="EMBL/GenBank/DDBJ databases">
        <authorList>
            <person name="Nowell W R."/>
        </authorList>
    </citation>
    <scope>NUCLEOTIDE SEQUENCE</scope>
</reference>
<name>A0A818C4A2_9BILA</name>